<protein>
    <submittedName>
        <fullName evidence="1">Uncharacterized protein</fullName>
    </submittedName>
</protein>
<dbReference type="Proteomes" id="UP001500967">
    <property type="component" value="Unassembled WGS sequence"/>
</dbReference>
<comment type="caution">
    <text evidence="1">The sequence shown here is derived from an EMBL/GenBank/DDBJ whole genome shotgun (WGS) entry which is preliminary data.</text>
</comment>
<organism evidence="1 2">
    <name type="scientific">Cryptosporangium japonicum</name>
    <dbReference type="NCBI Taxonomy" id="80872"/>
    <lineage>
        <taxon>Bacteria</taxon>
        <taxon>Bacillati</taxon>
        <taxon>Actinomycetota</taxon>
        <taxon>Actinomycetes</taxon>
        <taxon>Cryptosporangiales</taxon>
        <taxon>Cryptosporangiaceae</taxon>
        <taxon>Cryptosporangium</taxon>
    </lineage>
</organism>
<evidence type="ECO:0000313" key="1">
    <source>
        <dbReference type="EMBL" id="GAA0263214.1"/>
    </source>
</evidence>
<reference evidence="1 2" key="1">
    <citation type="journal article" date="2019" name="Int. J. Syst. Evol. Microbiol.">
        <title>The Global Catalogue of Microorganisms (GCM) 10K type strain sequencing project: providing services to taxonomists for standard genome sequencing and annotation.</title>
        <authorList>
            <consortium name="The Broad Institute Genomics Platform"/>
            <consortium name="The Broad Institute Genome Sequencing Center for Infectious Disease"/>
            <person name="Wu L."/>
            <person name="Ma J."/>
        </authorList>
    </citation>
    <scope>NUCLEOTIDE SEQUENCE [LARGE SCALE GENOMIC DNA]</scope>
    <source>
        <strain evidence="1 2">JCM 10425</strain>
    </source>
</reference>
<evidence type="ECO:0000313" key="2">
    <source>
        <dbReference type="Proteomes" id="UP001500967"/>
    </source>
</evidence>
<dbReference type="RefSeq" id="WP_344651949.1">
    <property type="nucleotide sequence ID" value="NZ_BAAAGX010000023.1"/>
</dbReference>
<keyword evidence="2" id="KW-1185">Reference proteome</keyword>
<name>A0ABN0UWF5_9ACTN</name>
<accession>A0ABN0UWF5</accession>
<dbReference type="EMBL" id="BAAAGX010000023">
    <property type="protein sequence ID" value="GAA0263214.1"/>
    <property type="molecule type" value="Genomic_DNA"/>
</dbReference>
<sequence>MIGVADAVLRADAEASRNELLRVNSVLRADLEQLRVHSGTGPMNTVLLRAAQHVEAFGSSGFAGGRHLFRATEAMAEAGRLVAPTGRPPCLFNPAHGPATTEITWTPGQSMPRRVPACDADAVHVTTGQPPNVRLVPTDFGLKPYYSGGGLYADWILGWYSGSPPYLTAELLAGTDLGAHLPDRIQSR</sequence>
<proteinExistence type="predicted"/>
<gene>
    <name evidence="1" type="ORF">GCM10009539_56420</name>
</gene>